<evidence type="ECO:0000313" key="3">
    <source>
        <dbReference type="EMBL" id="EJT50485.1"/>
    </source>
</evidence>
<feature type="compositionally biased region" description="Polar residues" evidence="2">
    <location>
        <begin position="777"/>
        <end position="793"/>
    </location>
</feature>
<reference evidence="3 4" key="1">
    <citation type="journal article" date="2012" name="Eukaryot. Cell">
        <title>Draft genome sequence of CBS 2479, the standard type strain of Trichosporon asahii.</title>
        <authorList>
            <person name="Yang R.Y."/>
            <person name="Li H.T."/>
            <person name="Zhu H."/>
            <person name="Zhou G.P."/>
            <person name="Wang M."/>
            <person name="Wang L."/>
        </authorList>
    </citation>
    <scope>NUCLEOTIDE SEQUENCE [LARGE SCALE GENOMIC DNA]</scope>
    <source>
        <strain evidence="4">ATCC 90039 / CBS 2479 / JCM 2466 / KCTC 7840 / NCYC 2677 / UAMH 7654</strain>
    </source>
</reference>
<feature type="compositionally biased region" description="Low complexity" evidence="2">
    <location>
        <begin position="686"/>
        <end position="700"/>
    </location>
</feature>
<proteinExistence type="predicted"/>
<feature type="region of interest" description="Disordered" evidence="2">
    <location>
        <begin position="649"/>
        <end position="1090"/>
    </location>
</feature>
<evidence type="ECO:0000256" key="1">
    <source>
        <dbReference type="SAM" id="Coils"/>
    </source>
</evidence>
<feature type="compositionally biased region" description="Low complexity" evidence="2">
    <location>
        <begin position="557"/>
        <end position="583"/>
    </location>
</feature>
<accession>J4UGC4</accession>
<dbReference type="VEuPathDB" id="FungiDB:A1Q1_00183"/>
<dbReference type="HOGENOM" id="CLU_283731_0_0_1"/>
<feature type="compositionally biased region" description="Basic and acidic residues" evidence="2">
    <location>
        <begin position="704"/>
        <end position="728"/>
    </location>
</feature>
<feature type="compositionally biased region" description="Basic and acidic residues" evidence="2">
    <location>
        <begin position="813"/>
        <end position="823"/>
    </location>
</feature>
<dbReference type="EMBL" id="ALBS01000102">
    <property type="protein sequence ID" value="EJT50485.1"/>
    <property type="molecule type" value="Genomic_DNA"/>
</dbReference>
<feature type="compositionally biased region" description="Low complexity" evidence="2">
    <location>
        <begin position="316"/>
        <end position="330"/>
    </location>
</feature>
<sequence length="1231" mass="132706">MTARGLRGASSVVHVCVSVLELEEDAARDDGSDDDDLSYDTMTCSWLKIREGVTSLRAVYIPERATRDEQRPRGQSPLANCRHGDQTNVRIRREPGVRPDLPSPALWLLAANSSPTTHPNPRPQPKLNTQLHQLGLLPFSPFFTITSAASAIEQAVELGLVGLLTRPVLNAVYTSTSDVHDHQQQTTDDDDDEEETVVSSQIAKHPELHTQQSRRSLHPQQYEADGIDMATATQSRPQGMTSSAPDTKRSTSGGGYNTPGGTRIDGLLTDGDNNSTRSGGYFTPSLGNKLDGTDNDGYYNASGGKSTPNGVDRHNSSQNYQSNSSQNYQNGHHDDDGSLSKGINSIGASGPNGYNRSASYSSNKRPGMNEQPSRSYIKNRDSDNHPGTGTPPGNQGNTTVTTTFVEFDDTTPSVTGGPTATTGATGTSTPGTTGHTGNTGTTSNIGNTGTTGNTRTTGTTGTSTPGQPGTAGGLAVPTTGQSGANTPGARSGQSFQSGTGVMSGPAAGGFFPTGANARGTTPTPQTPQGQGLNNSVNDNYVDRPGNQLHHDDDDVFGVNNANNANNTTNNVITGTNGTSGISNRDLGPQETLGNVQKRPQHRHANKSHGSQYMIVENFPRQDSRATTPRPDYTESAAHWDPAAGAVVERSTPQHEYPPHIDHDDHHDQLSPTQDRRGSQHNGLRNAGAAALGAGAGAAAGQHFANRDQHDHRDNQPYTDSRYHDDGYGNDRNYGPNDRSYGGNDRGDTRGVNFHDGAAPGQRLPQTDGRDYSDRQRQSQLPQQRYPDSQQYQDQGRGGPTVAAVGIPGQSGRDNYDQDRRYDSYNDQSSRPRSRQTSFRDRDDYRDVPSRQQSQRDTLPKSHSDRNNLAAAATGAGIGAGVGAGVGSGMRRSASAGSGLIRGNRDRRASGGGGSIGHGSINRPSTADGYRDRDRFRRGNNGYDDRLPPVEDYDEDDEVRGLEPGQIVTPSRQRALQSSTGRGGGGSDYDSASQQPRSRSAFGHRPQPGGQNGYDEFGAEDDGYGRAPTRAGTVRSTRSRRPGTSMSGAPRRGAFGQGAALSTGTNPHDVLSRQDLHERSSLAERALSPNELKRLQGMEKKDAKRLTKLMKEEERAQSKSLHQAIADMKRLTKLQKEAIAAESKSQRNLAKWTSREHKARLHFLKEKERYEAIEAKLRNAENDFEERRDHAYGLTEQVAERNQEIDDMRALKAADDRERAIKRTTLKHPGHA</sequence>
<feature type="compositionally biased region" description="Polar residues" evidence="2">
    <location>
        <begin position="491"/>
        <end position="500"/>
    </location>
</feature>
<feature type="compositionally biased region" description="Low complexity" evidence="2">
    <location>
        <begin position="386"/>
        <end position="468"/>
    </location>
</feature>
<feature type="compositionally biased region" description="Basic and acidic residues" evidence="2">
    <location>
        <begin position="1069"/>
        <end position="1081"/>
    </location>
</feature>
<evidence type="ECO:0000313" key="4">
    <source>
        <dbReference type="Proteomes" id="UP000002748"/>
    </source>
</evidence>
<comment type="caution">
    <text evidence="3">The sequence shown here is derived from an EMBL/GenBank/DDBJ whole genome shotgun (WGS) entry which is preliminary data.</text>
</comment>
<feature type="region of interest" description="Disordered" evidence="2">
    <location>
        <begin position="175"/>
        <end position="217"/>
    </location>
</feature>
<feature type="compositionally biased region" description="Polar residues" evidence="2">
    <location>
        <begin position="341"/>
        <end position="376"/>
    </location>
</feature>
<gene>
    <name evidence="3" type="ORF">A1Q1_00183</name>
</gene>
<feature type="compositionally biased region" description="Polar residues" evidence="2">
    <location>
        <begin position="967"/>
        <end position="979"/>
    </location>
</feature>
<dbReference type="OrthoDB" id="3267800at2759"/>
<dbReference type="Proteomes" id="UP000002748">
    <property type="component" value="Unassembled WGS sequence"/>
</dbReference>
<feature type="compositionally biased region" description="Low complexity" evidence="2">
    <location>
        <begin position="888"/>
        <end position="898"/>
    </location>
</feature>
<feature type="compositionally biased region" description="Polar residues" evidence="2">
    <location>
        <begin position="824"/>
        <end position="836"/>
    </location>
</feature>
<dbReference type="GeneID" id="25983697"/>
<feature type="compositionally biased region" description="Polar residues" evidence="2">
    <location>
        <begin position="232"/>
        <end position="245"/>
    </location>
</feature>
<dbReference type="AlphaFoldDB" id="J4UGC4"/>
<keyword evidence="1" id="KW-0175">Coiled coil</keyword>
<feature type="compositionally biased region" description="Gly residues" evidence="2">
    <location>
        <begin position="875"/>
        <end position="887"/>
    </location>
</feature>
<organism evidence="3 4">
    <name type="scientific">Trichosporon asahii var. asahii (strain ATCC 90039 / CBS 2479 / JCM 2466 / KCTC 7840 / NBRC 103889/ NCYC 2677 / UAMH 7654)</name>
    <name type="common">Yeast</name>
    <dbReference type="NCBI Taxonomy" id="1186058"/>
    <lineage>
        <taxon>Eukaryota</taxon>
        <taxon>Fungi</taxon>
        <taxon>Dikarya</taxon>
        <taxon>Basidiomycota</taxon>
        <taxon>Agaricomycotina</taxon>
        <taxon>Tremellomycetes</taxon>
        <taxon>Trichosporonales</taxon>
        <taxon>Trichosporonaceae</taxon>
        <taxon>Trichosporon</taxon>
    </lineage>
</organism>
<dbReference type="RefSeq" id="XP_014181986.1">
    <property type="nucleotide sequence ID" value="XM_014326511.1"/>
</dbReference>
<feature type="compositionally biased region" description="Basic and acidic residues" evidence="2">
    <location>
        <begin position="928"/>
        <end position="948"/>
    </location>
</feature>
<name>J4UGC4_TRIAS</name>
<feature type="compositionally biased region" description="Acidic residues" evidence="2">
    <location>
        <begin position="187"/>
        <end position="196"/>
    </location>
</feature>
<feature type="region of interest" description="Disordered" evidence="2">
    <location>
        <begin position="232"/>
        <end position="613"/>
    </location>
</feature>
<feature type="compositionally biased region" description="Basic and acidic residues" evidence="2">
    <location>
        <begin position="767"/>
        <end position="776"/>
    </location>
</feature>
<dbReference type="KEGG" id="tasa:A1Q1_00183"/>
<feature type="coiled-coil region" evidence="1">
    <location>
        <begin position="1162"/>
        <end position="1189"/>
    </location>
</feature>
<evidence type="ECO:0000256" key="2">
    <source>
        <dbReference type="SAM" id="MobiDB-lite"/>
    </source>
</evidence>
<feature type="compositionally biased region" description="Basic and acidic residues" evidence="2">
    <location>
        <begin position="656"/>
        <end position="677"/>
    </location>
</feature>
<protein>
    <submittedName>
        <fullName evidence="3">DNA binding protein Ncp1</fullName>
    </submittedName>
</protein>
<feature type="compositionally biased region" description="Low complexity" evidence="2">
    <location>
        <begin position="504"/>
        <end position="531"/>
    </location>
</feature>
<feature type="compositionally biased region" description="Basic and acidic residues" evidence="2">
    <location>
        <begin position="837"/>
        <end position="848"/>
    </location>
</feature>